<dbReference type="RefSeq" id="WP_188670677.1">
    <property type="nucleotide sequence ID" value="NZ_BMJH01000001.1"/>
</dbReference>
<dbReference type="GO" id="GO:0006825">
    <property type="term" value="P:copper ion transport"/>
    <property type="evidence" value="ECO:0007669"/>
    <property type="project" value="InterPro"/>
</dbReference>
<proteinExistence type="predicted"/>
<dbReference type="Proteomes" id="UP000641514">
    <property type="component" value="Unassembled WGS sequence"/>
</dbReference>
<dbReference type="Gene3D" id="3.30.70.100">
    <property type="match status" value="1"/>
</dbReference>
<dbReference type="PROSITE" id="PS50846">
    <property type="entry name" value="HMA_2"/>
    <property type="match status" value="1"/>
</dbReference>
<dbReference type="CDD" id="cd00371">
    <property type="entry name" value="HMA"/>
    <property type="match status" value="1"/>
</dbReference>
<dbReference type="InterPro" id="IPR036163">
    <property type="entry name" value="HMA_dom_sf"/>
</dbReference>
<evidence type="ECO:0000313" key="3">
    <source>
        <dbReference type="EMBL" id="GGC57004.1"/>
    </source>
</evidence>
<dbReference type="PRINTS" id="PR00944">
    <property type="entry name" value="CUEXPORT"/>
</dbReference>
<gene>
    <name evidence="3" type="ORF">GCM10011410_06930</name>
</gene>
<keyword evidence="4" id="KW-1185">Reference proteome</keyword>
<evidence type="ECO:0000259" key="2">
    <source>
        <dbReference type="PROSITE" id="PS50846"/>
    </source>
</evidence>
<evidence type="ECO:0000256" key="1">
    <source>
        <dbReference type="ARBA" id="ARBA00022723"/>
    </source>
</evidence>
<reference evidence="3" key="1">
    <citation type="journal article" date="2014" name="Int. J. Syst. Evol. Microbiol.">
        <title>Complete genome sequence of Corynebacterium casei LMG S-19264T (=DSM 44701T), isolated from a smear-ripened cheese.</title>
        <authorList>
            <consortium name="US DOE Joint Genome Institute (JGI-PGF)"/>
            <person name="Walter F."/>
            <person name="Albersmeier A."/>
            <person name="Kalinowski J."/>
            <person name="Ruckert C."/>
        </authorList>
    </citation>
    <scope>NUCLEOTIDE SEQUENCE</scope>
    <source>
        <strain evidence="3">CGMCC 1.15478</strain>
    </source>
</reference>
<dbReference type="PROSITE" id="PS01047">
    <property type="entry name" value="HMA_1"/>
    <property type="match status" value="1"/>
</dbReference>
<dbReference type="InterPro" id="IPR000428">
    <property type="entry name" value="Cu-bd"/>
</dbReference>
<sequence>MSHTTTIIVSDMTCGHCVSAVKEEISAIDNVTGVDVDLASGSVSITSTAPIADESIREAVTEAGYTVR</sequence>
<dbReference type="GO" id="GO:0005507">
    <property type="term" value="F:copper ion binding"/>
    <property type="evidence" value="ECO:0007669"/>
    <property type="project" value="InterPro"/>
</dbReference>
<name>A0A916XA96_9ACTN</name>
<dbReference type="InterPro" id="IPR017969">
    <property type="entry name" value="Heavy-metal-associated_CS"/>
</dbReference>
<keyword evidence="1" id="KW-0479">Metal-binding</keyword>
<dbReference type="Pfam" id="PF00403">
    <property type="entry name" value="HMA"/>
    <property type="match status" value="1"/>
</dbReference>
<feature type="domain" description="HMA" evidence="2">
    <location>
        <begin position="3"/>
        <end position="68"/>
    </location>
</feature>
<dbReference type="InterPro" id="IPR006121">
    <property type="entry name" value="HMA_dom"/>
</dbReference>
<dbReference type="EMBL" id="BMJH01000001">
    <property type="protein sequence ID" value="GGC57004.1"/>
    <property type="molecule type" value="Genomic_DNA"/>
</dbReference>
<protein>
    <recommendedName>
        <fullName evidence="2">HMA domain-containing protein</fullName>
    </recommendedName>
</protein>
<comment type="caution">
    <text evidence="3">The sequence shown here is derived from an EMBL/GenBank/DDBJ whole genome shotgun (WGS) entry which is preliminary data.</text>
</comment>
<reference evidence="3" key="2">
    <citation type="submission" date="2020-09" db="EMBL/GenBank/DDBJ databases">
        <authorList>
            <person name="Sun Q."/>
            <person name="Zhou Y."/>
        </authorList>
    </citation>
    <scope>NUCLEOTIDE SEQUENCE</scope>
    <source>
        <strain evidence="3">CGMCC 1.15478</strain>
    </source>
</reference>
<dbReference type="SUPFAM" id="SSF55008">
    <property type="entry name" value="HMA, heavy metal-associated domain"/>
    <property type="match status" value="1"/>
</dbReference>
<dbReference type="AlphaFoldDB" id="A0A916XA96"/>
<organism evidence="3 4">
    <name type="scientific">Hoyosella rhizosphaerae</name>
    <dbReference type="NCBI Taxonomy" id="1755582"/>
    <lineage>
        <taxon>Bacteria</taxon>
        <taxon>Bacillati</taxon>
        <taxon>Actinomycetota</taxon>
        <taxon>Actinomycetes</taxon>
        <taxon>Mycobacteriales</taxon>
        <taxon>Hoyosellaceae</taxon>
        <taxon>Hoyosella</taxon>
    </lineage>
</organism>
<accession>A0A916XA96</accession>
<evidence type="ECO:0000313" key="4">
    <source>
        <dbReference type="Proteomes" id="UP000641514"/>
    </source>
</evidence>